<dbReference type="SUPFAM" id="SSF53187">
    <property type="entry name" value="Zn-dependent exopeptidases"/>
    <property type="match status" value="1"/>
</dbReference>
<dbReference type="Proteomes" id="UP001453229">
    <property type="component" value="Chromosome"/>
</dbReference>
<dbReference type="SUPFAM" id="SSF55031">
    <property type="entry name" value="Bacterial exopeptidase dimerisation domain"/>
    <property type="match status" value="1"/>
</dbReference>
<keyword evidence="2" id="KW-0378">Hydrolase</keyword>
<sequence length="398" mass="41704">MAPLNDAGRITATACEWLAGQQAEMIECLQRLVDIDSNSYDKAGTDAVADVIVEWLEADGIEVTRTPRPDAGDILEARLEGDGSDAGAGHVLMMGHRDTVFPTGTVAERGFTREGDTAFGPGVADMKSGLVLNIFVLRALKRVAPLPFPVRALFTADEEIGSRDGTAFIREAASDARAVLNAEPGRISGNVVTGRKGGAAFLIEVTGKAAHSGVSHADGASAVEALARKIVKLHALTDYDSGVTTNVGLIEGGISRNTVAPAATAQLDTRFVTNQQRLDLLAAIEAIIAEEEIPGTRATIRQTSGFLPMEPAMSEALFARYRVQAERLGFDVEGEFTGGCSDAGTTASLGIPTLCGTGPVGAKMHTEEEYCRLETLVPRAQAVAATIIDLAGEERGAA</sequence>
<dbReference type="InterPro" id="IPR017150">
    <property type="entry name" value="Pept_M20_glutamate_carboxypep"/>
</dbReference>
<feature type="domain" description="Peptidase M20 dimerisation" evidence="4">
    <location>
        <begin position="193"/>
        <end position="293"/>
    </location>
</feature>
<dbReference type="PANTHER" id="PTHR43808">
    <property type="entry name" value="ACETYLORNITHINE DEACETYLASE"/>
    <property type="match status" value="1"/>
</dbReference>
<dbReference type="PANTHER" id="PTHR43808:SF9">
    <property type="entry name" value="BLL0789 PROTEIN"/>
    <property type="match status" value="1"/>
</dbReference>
<dbReference type="EMBL" id="CP151919">
    <property type="protein sequence ID" value="XAD54326.1"/>
    <property type="molecule type" value="Genomic_DNA"/>
</dbReference>
<evidence type="ECO:0000313" key="5">
    <source>
        <dbReference type="EMBL" id="XAD54326.1"/>
    </source>
</evidence>
<dbReference type="RefSeq" id="WP_342595057.1">
    <property type="nucleotide sequence ID" value="NZ_CP151919.1"/>
</dbReference>
<accession>A0ABZ3CT24</accession>
<proteinExistence type="predicted"/>
<reference evidence="5 6" key="1">
    <citation type="submission" date="2024-04" db="EMBL/GenBank/DDBJ databases">
        <title>Salinicola lusitanus LLJ914,a marine bacterium isolated from the Okinawa Trough.</title>
        <authorList>
            <person name="Li J."/>
        </authorList>
    </citation>
    <scope>NUCLEOTIDE SEQUENCE [LARGE SCALE GENOMIC DNA]</scope>
    <source>
        <strain evidence="5 6">LLJ914</strain>
    </source>
</reference>
<name>A0ABZ3CT24_9GAMM</name>
<evidence type="ECO:0000259" key="4">
    <source>
        <dbReference type="Pfam" id="PF07687"/>
    </source>
</evidence>
<keyword evidence="3" id="KW-0170">Cobalt</keyword>
<evidence type="ECO:0000256" key="1">
    <source>
        <dbReference type="ARBA" id="ARBA00022723"/>
    </source>
</evidence>
<evidence type="ECO:0000256" key="3">
    <source>
        <dbReference type="ARBA" id="ARBA00023285"/>
    </source>
</evidence>
<evidence type="ECO:0000313" key="6">
    <source>
        <dbReference type="Proteomes" id="UP001453229"/>
    </source>
</evidence>
<dbReference type="Pfam" id="PF07687">
    <property type="entry name" value="M20_dimer"/>
    <property type="match status" value="1"/>
</dbReference>
<keyword evidence="6" id="KW-1185">Reference proteome</keyword>
<dbReference type="Gene3D" id="3.40.630.10">
    <property type="entry name" value="Zn peptidases"/>
    <property type="match status" value="1"/>
</dbReference>
<keyword evidence="1" id="KW-0479">Metal-binding</keyword>
<dbReference type="InterPro" id="IPR036264">
    <property type="entry name" value="Bact_exopeptidase_dim_dom"/>
</dbReference>
<protein>
    <submittedName>
        <fullName evidence="5">M20 family metallopeptidase</fullName>
    </submittedName>
</protein>
<organism evidence="5 6">
    <name type="scientific">Salinicola lusitanus</name>
    <dbReference type="NCBI Taxonomy" id="1949085"/>
    <lineage>
        <taxon>Bacteria</taxon>
        <taxon>Pseudomonadati</taxon>
        <taxon>Pseudomonadota</taxon>
        <taxon>Gammaproteobacteria</taxon>
        <taxon>Oceanospirillales</taxon>
        <taxon>Halomonadaceae</taxon>
        <taxon>Salinicola</taxon>
    </lineage>
</organism>
<dbReference type="InterPro" id="IPR011650">
    <property type="entry name" value="Peptidase_M20_dimer"/>
</dbReference>
<dbReference type="InterPro" id="IPR050072">
    <property type="entry name" value="Peptidase_M20A"/>
</dbReference>
<dbReference type="PIRSF" id="PIRSF037238">
    <property type="entry name" value="Carboxypeptidase_G2"/>
    <property type="match status" value="1"/>
</dbReference>
<dbReference type="InterPro" id="IPR002933">
    <property type="entry name" value="Peptidase_M20"/>
</dbReference>
<dbReference type="Pfam" id="PF01546">
    <property type="entry name" value="Peptidase_M20"/>
    <property type="match status" value="1"/>
</dbReference>
<dbReference type="CDD" id="cd03885">
    <property type="entry name" value="M20_CPDG2"/>
    <property type="match status" value="1"/>
</dbReference>
<evidence type="ECO:0000256" key="2">
    <source>
        <dbReference type="ARBA" id="ARBA00022801"/>
    </source>
</evidence>
<dbReference type="Gene3D" id="3.30.70.360">
    <property type="match status" value="1"/>
</dbReference>
<gene>
    <name evidence="5" type="ORF">AAGT95_21310</name>
</gene>